<keyword evidence="2 7" id="KW-0808">Transferase</keyword>
<reference evidence="7 8" key="1">
    <citation type="journal article" date="2017" name="Nature">
        <title>The Apostasia genome and the evolution of orchids.</title>
        <authorList>
            <person name="Zhang G.Q."/>
            <person name="Liu K.W."/>
            <person name="Li Z."/>
            <person name="Lohaus R."/>
            <person name="Hsiao Y.Y."/>
            <person name="Niu S.C."/>
            <person name="Wang J.Y."/>
            <person name="Lin Y.C."/>
            <person name="Xu Q."/>
            <person name="Chen L.J."/>
            <person name="Yoshida K."/>
            <person name="Fujiwara S."/>
            <person name="Wang Z.W."/>
            <person name="Zhang Y.Q."/>
            <person name="Mitsuda N."/>
            <person name="Wang M."/>
            <person name="Liu G.H."/>
            <person name="Pecoraro L."/>
            <person name="Huang H.X."/>
            <person name="Xiao X.J."/>
            <person name="Lin M."/>
            <person name="Wu X.Y."/>
            <person name="Wu W.L."/>
            <person name="Chen Y.Y."/>
            <person name="Chang S.B."/>
            <person name="Sakamoto S."/>
            <person name="Ohme-Takagi M."/>
            <person name="Yagi M."/>
            <person name="Zeng S.J."/>
            <person name="Shen C.Y."/>
            <person name="Yeh C.M."/>
            <person name="Luo Y.B."/>
            <person name="Tsai W.C."/>
            <person name="Van de Peer Y."/>
            <person name="Liu Z.J."/>
        </authorList>
    </citation>
    <scope>NUCLEOTIDE SEQUENCE [LARGE SCALE GENOMIC DNA]</scope>
    <source>
        <strain evidence="8">cv. Shenzhen</strain>
        <tissue evidence="7">Stem</tissue>
    </source>
</reference>
<name>A0A2H9ZXN3_9ASPA</name>
<keyword evidence="8" id="KW-1185">Reference proteome</keyword>
<evidence type="ECO:0000256" key="3">
    <source>
        <dbReference type="ARBA" id="ARBA00022691"/>
    </source>
</evidence>
<dbReference type="GO" id="GO:0008171">
    <property type="term" value="F:O-methyltransferase activity"/>
    <property type="evidence" value="ECO:0007669"/>
    <property type="project" value="InterPro"/>
</dbReference>
<keyword evidence="3" id="KW-0949">S-adenosyl-L-methionine</keyword>
<proteinExistence type="predicted"/>
<dbReference type="PROSITE" id="PS51683">
    <property type="entry name" value="SAM_OMT_II"/>
    <property type="match status" value="1"/>
</dbReference>
<dbReference type="Pfam" id="PF08100">
    <property type="entry name" value="Dimerisation"/>
    <property type="match status" value="1"/>
</dbReference>
<organism evidence="7 8">
    <name type="scientific">Apostasia shenzhenica</name>
    <dbReference type="NCBI Taxonomy" id="1088818"/>
    <lineage>
        <taxon>Eukaryota</taxon>
        <taxon>Viridiplantae</taxon>
        <taxon>Streptophyta</taxon>
        <taxon>Embryophyta</taxon>
        <taxon>Tracheophyta</taxon>
        <taxon>Spermatophyta</taxon>
        <taxon>Magnoliopsida</taxon>
        <taxon>Liliopsida</taxon>
        <taxon>Asparagales</taxon>
        <taxon>Orchidaceae</taxon>
        <taxon>Apostasioideae</taxon>
        <taxon>Apostasia</taxon>
    </lineage>
</organism>
<accession>A0A2H9ZXN3</accession>
<dbReference type="SUPFAM" id="SSF46785">
    <property type="entry name" value="Winged helix' DNA-binding domain"/>
    <property type="match status" value="1"/>
</dbReference>
<dbReference type="InterPro" id="IPR036390">
    <property type="entry name" value="WH_DNA-bd_sf"/>
</dbReference>
<evidence type="ECO:0000259" key="5">
    <source>
        <dbReference type="Pfam" id="PF00891"/>
    </source>
</evidence>
<protein>
    <submittedName>
        <fullName evidence="7">(RS)-norcoclaurine 6-O-methyltransferase</fullName>
        <ecNumber evidence="7">2.1.1.240</ecNumber>
    </submittedName>
</protein>
<dbReference type="InterPro" id="IPR016461">
    <property type="entry name" value="COMT-like"/>
</dbReference>
<evidence type="ECO:0000256" key="1">
    <source>
        <dbReference type="ARBA" id="ARBA00022603"/>
    </source>
</evidence>
<dbReference type="InterPro" id="IPR029063">
    <property type="entry name" value="SAM-dependent_MTases_sf"/>
</dbReference>
<dbReference type="PIRSF" id="PIRSF005739">
    <property type="entry name" value="O-mtase"/>
    <property type="match status" value="1"/>
</dbReference>
<dbReference type="Pfam" id="PF00891">
    <property type="entry name" value="Methyltransf_2"/>
    <property type="match status" value="1"/>
</dbReference>
<feature type="active site" description="Proton acceptor" evidence="4">
    <location>
        <position position="274"/>
    </location>
</feature>
<dbReference type="InterPro" id="IPR036388">
    <property type="entry name" value="WH-like_DNA-bd_sf"/>
</dbReference>
<keyword evidence="1 7" id="KW-0489">Methyltransferase</keyword>
<evidence type="ECO:0000259" key="6">
    <source>
        <dbReference type="Pfam" id="PF08100"/>
    </source>
</evidence>
<dbReference type="EC" id="2.1.1.240" evidence="7"/>
<dbReference type="InterPro" id="IPR001077">
    <property type="entry name" value="COMT_C"/>
</dbReference>
<dbReference type="Gene3D" id="1.10.10.10">
    <property type="entry name" value="Winged helix-like DNA-binding domain superfamily/Winged helix DNA-binding domain"/>
    <property type="match status" value="1"/>
</dbReference>
<gene>
    <name evidence="7" type="ORF">AXF42_Ash015796</name>
</gene>
<dbReference type="GO" id="GO:0102303">
    <property type="term" value="F:resveratrol 3,5-O-dimethyltransferase activity"/>
    <property type="evidence" value="ECO:0007669"/>
    <property type="project" value="UniProtKB-EC"/>
</dbReference>
<dbReference type="GO" id="GO:0032259">
    <property type="term" value="P:methylation"/>
    <property type="evidence" value="ECO:0007669"/>
    <property type="project" value="UniProtKB-KW"/>
</dbReference>
<dbReference type="GO" id="GO:0046983">
    <property type="term" value="F:protein dimerization activity"/>
    <property type="evidence" value="ECO:0007669"/>
    <property type="project" value="InterPro"/>
</dbReference>
<feature type="domain" description="O-methyltransferase C-terminal" evidence="5">
    <location>
        <begin position="161"/>
        <end position="349"/>
    </location>
</feature>
<feature type="domain" description="O-methyltransferase dimerisation" evidence="6">
    <location>
        <begin position="25"/>
        <end position="117"/>
    </location>
</feature>
<dbReference type="Proteomes" id="UP000236161">
    <property type="component" value="Unassembled WGS sequence"/>
</dbReference>
<sequence>MARATETTGVPAGEDDLHCQILVLKCMAGLMDTMVLNCAVNLKIFDAIHRHGGQPISLPDLAAALPASRVHRTVLRRVMRYLANMCLIDLQHPGTNAGNGEDGEYYSLTPAAATYLRVESDKSLVPFLRLNMLEEMITPLFAIDACVTAELGPDVPAVELLGREKFFSVLERDPEKGKIFNEAMTAVLRRTAEAVVEGCPAVFEGVETVVDVGGGEGLMAAAIASAFPAVKCVVLDLPHVVEKAPEREGVEFVAGDMFVSLPQADALLFTRVLHNWKDDKVIETLKRCRQAIDDINRKVLIIDMVIDEFGDEKDLQRMKCYRDIQMMAYLGGKQRTEKEWRSLLSKAEFTNCTFIRLTALEHLIEARP</sequence>
<evidence type="ECO:0000256" key="4">
    <source>
        <dbReference type="PIRSR" id="PIRSR005739-1"/>
    </source>
</evidence>
<evidence type="ECO:0000313" key="8">
    <source>
        <dbReference type="Proteomes" id="UP000236161"/>
    </source>
</evidence>
<evidence type="ECO:0000313" key="7">
    <source>
        <dbReference type="EMBL" id="PKA48033.1"/>
    </source>
</evidence>
<dbReference type="STRING" id="1088818.A0A2H9ZXN3"/>
<dbReference type="Gene3D" id="3.40.50.150">
    <property type="entry name" value="Vaccinia Virus protein VP39"/>
    <property type="match status" value="1"/>
</dbReference>
<evidence type="ECO:0000256" key="2">
    <source>
        <dbReference type="ARBA" id="ARBA00022679"/>
    </source>
</evidence>
<dbReference type="PANTHER" id="PTHR11746">
    <property type="entry name" value="O-METHYLTRANSFERASE"/>
    <property type="match status" value="1"/>
</dbReference>
<dbReference type="EMBL" id="KZ452995">
    <property type="protein sequence ID" value="PKA48033.1"/>
    <property type="molecule type" value="Genomic_DNA"/>
</dbReference>
<dbReference type="OrthoDB" id="1606438at2759"/>
<dbReference type="AlphaFoldDB" id="A0A2H9ZXN3"/>
<dbReference type="InterPro" id="IPR012967">
    <property type="entry name" value="COMT_dimerisation"/>
</dbReference>
<dbReference type="SUPFAM" id="SSF53335">
    <property type="entry name" value="S-adenosyl-L-methionine-dependent methyltransferases"/>
    <property type="match status" value="1"/>
</dbReference>